<evidence type="ECO:0000313" key="2">
    <source>
        <dbReference type="Proteomes" id="UP001281147"/>
    </source>
</evidence>
<proteinExistence type="predicted"/>
<sequence length="453" mass="48271">MKAVVAIAAALAAVANAIATPAKTEGAVTKRATGSLPTVTVKGNAFYAGEDRFYIRGIDYQPGGSSDAADPLSDRQTCDRDIQKFKELGVNTVRIYTVDNSKSHDYCMNALAQAGIYLALDVNSPDYSINRDDPATSYNDAYLQSVFATIDAFADYDNTLLFFSGNEVINADNNTDCAPYIKATTRDMKQYIGSMGYRQIPVGYSAADVESNRFEMAEYMNCGTDDQRSDFFAFNDYSWCDPSSYSQSGWDQKVEQYSSYSIPLFLSEYGCITNKRQFQEVATLYSSQMTSVYSGGLVYEYSEEGSGYGLVTINGNSAPVEKSDFKALMQAFSETKSPAGAGGAKPNGSPSQCPKRSKTWEVTDFQGADLPSIPTAAQKYMSKGAGKAPGLNGPGSQNAGGTSTGTAKAGSGQVSPSGSSAANSLLRPDKSFKPLGACGTAVFLSILLGAALF</sequence>
<reference evidence="1" key="1">
    <citation type="submission" date="2023-07" db="EMBL/GenBank/DDBJ databases">
        <title>Black Yeasts Isolated from many extreme environments.</title>
        <authorList>
            <person name="Coleine C."/>
            <person name="Stajich J.E."/>
            <person name="Selbmann L."/>
        </authorList>
    </citation>
    <scope>NUCLEOTIDE SEQUENCE</scope>
    <source>
        <strain evidence="1">CCFEE 5714</strain>
    </source>
</reference>
<gene>
    <name evidence="1" type="primary">GAS5_1</name>
    <name evidence="1" type="ORF">LTR37_002385</name>
</gene>
<accession>A0ACC3NT17</accession>
<comment type="caution">
    <text evidence="1">The sequence shown here is derived from an EMBL/GenBank/DDBJ whole genome shotgun (WGS) entry which is preliminary data.</text>
</comment>
<organism evidence="1 2">
    <name type="scientific">Vermiconidia calcicola</name>
    <dbReference type="NCBI Taxonomy" id="1690605"/>
    <lineage>
        <taxon>Eukaryota</taxon>
        <taxon>Fungi</taxon>
        <taxon>Dikarya</taxon>
        <taxon>Ascomycota</taxon>
        <taxon>Pezizomycotina</taxon>
        <taxon>Dothideomycetes</taxon>
        <taxon>Dothideomycetidae</taxon>
        <taxon>Mycosphaerellales</taxon>
        <taxon>Extremaceae</taxon>
        <taxon>Vermiconidia</taxon>
    </lineage>
</organism>
<dbReference type="EMBL" id="JAUTXU010000013">
    <property type="protein sequence ID" value="KAK3722394.1"/>
    <property type="molecule type" value="Genomic_DNA"/>
</dbReference>
<keyword evidence="2" id="KW-1185">Reference proteome</keyword>
<name>A0ACC3NT17_9PEZI</name>
<dbReference type="Proteomes" id="UP001281147">
    <property type="component" value="Unassembled WGS sequence"/>
</dbReference>
<evidence type="ECO:0000313" key="1">
    <source>
        <dbReference type="EMBL" id="KAK3722394.1"/>
    </source>
</evidence>
<protein>
    <submittedName>
        <fullName evidence="1">1,3-beta-glucanosyltransferase</fullName>
    </submittedName>
</protein>